<reference evidence="5 6" key="1">
    <citation type="submission" date="2016-09" db="EMBL/GenBank/DDBJ databases">
        <title>Rhizobium oryziradicis sp. nov., isolated from the root of rice.</title>
        <authorList>
            <person name="Zhao J."/>
            <person name="Zhang X."/>
        </authorList>
    </citation>
    <scope>NUCLEOTIDE SEQUENCE [LARGE SCALE GENOMIC DNA]</scope>
    <source>
        <strain evidence="5 6">14971</strain>
    </source>
</reference>
<keyword evidence="6" id="KW-1185">Reference proteome</keyword>
<evidence type="ECO:0000313" key="7">
    <source>
        <dbReference type="Proteomes" id="UP000544107"/>
    </source>
</evidence>
<feature type="region of interest" description="Disordered" evidence="1">
    <location>
        <begin position="1"/>
        <end position="26"/>
    </location>
</feature>
<evidence type="ECO:0000313" key="5">
    <source>
        <dbReference type="EMBL" id="OLP49200.1"/>
    </source>
</evidence>
<accession>A0A1Q9A3M0</accession>
<keyword evidence="2" id="KW-0812">Transmembrane</keyword>
<feature type="domain" description="TNase-like" evidence="3">
    <location>
        <begin position="174"/>
        <end position="263"/>
    </location>
</feature>
<gene>
    <name evidence="5" type="ORF">BJF91_19150</name>
    <name evidence="4" type="ORF">GGQ71_000450</name>
</gene>
<protein>
    <submittedName>
        <fullName evidence="4">Endonuclease YncB(Thermonuclease family)</fullName>
    </submittedName>
</protein>
<reference evidence="4 7" key="2">
    <citation type="submission" date="2020-08" db="EMBL/GenBank/DDBJ databases">
        <title>Genomic Encyclopedia of Type Strains, Phase IV (KMG-IV): sequencing the most valuable type-strain genomes for metagenomic binning, comparative biology and taxonomic classification.</title>
        <authorList>
            <person name="Goeker M."/>
        </authorList>
    </citation>
    <scope>NUCLEOTIDE SEQUENCE [LARGE SCALE GENOMIC DNA]</scope>
    <source>
        <strain evidence="4 7">DSM 100021</strain>
    </source>
</reference>
<dbReference type="Proteomes" id="UP000544107">
    <property type="component" value="Unassembled WGS sequence"/>
</dbReference>
<dbReference type="PROSITE" id="PS50830">
    <property type="entry name" value="TNASE_3"/>
    <property type="match status" value="1"/>
</dbReference>
<keyword evidence="4" id="KW-0540">Nuclease</keyword>
<evidence type="ECO:0000256" key="1">
    <source>
        <dbReference type="SAM" id="MobiDB-lite"/>
    </source>
</evidence>
<feature type="region of interest" description="Disordered" evidence="1">
    <location>
        <begin position="70"/>
        <end position="109"/>
    </location>
</feature>
<evidence type="ECO:0000256" key="2">
    <source>
        <dbReference type="SAM" id="Phobius"/>
    </source>
</evidence>
<dbReference type="EMBL" id="JACIED010000001">
    <property type="protein sequence ID" value="MBB4006214.1"/>
    <property type="molecule type" value="Genomic_DNA"/>
</dbReference>
<feature type="transmembrane region" description="Helical" evidence="2">
    <location>
        <begin position="31"/>
        <end position="48"/>
    </location>
</feature>
<dbReference type="GO" id="GO:0004519">
    <property type="term" value="F:endonuclease activity"/>
    <property type="evidence" value="ECO:0007669"/>
    <property type="project" value="UniProtKB-KW"/>
</dbReference>
<dbReference type="Gene3D" id="2.40.50.90">
    <property type="match status" value="1"/>
</dbReference>
<dbReference type="InterPro" id="IPR016071">
    <property type="entry name" value="Staphylococal_nuclease_OB-fold"/>
</dbReference>
<organism evidence="5 6">
    <name type="scientific">Allorhizobium taibaishanense</name>
    <dbReference type="NCBI Taxonomy" id="887144"/>
    <lineage>
        <taxon>Bacteria</taxon>
        <taxon>Pseudomonadati</taxon>
        <taxon>Pseudomonadota</taxon>
        <taxon>Alphaproteobacteria</taxon>
        <taxon>Hyphomicrobiales</taxon>
        <taxon>Rhizobiaceae</taxon>
        <taxon>Rhizobium/Agrobacterium group</taxon>
        <taxon>Allorhizobium</taxon>
    </lineage>
</organism>
<dbReference type="Pfam" id="PF00565">
    <property type="entry name" value="SNase"/>
    <property type="match status" value="1"/>
</dbReference>
<evidence type="ECO:0000259" key="3">
    <source>
        <dbReference type="PROSITE" id="PS50830"/>
    </source>
</evidence>
<dbReference type="OrthoDB" id="7469880at2"/>
<dbReference type="SUPFAM" id="SSF50199">
    <property type="entry name" value="Staphylococcal nuclease"/>
    <property type="match status" value="1"/>
</dbReference>
<name>A0A1Q9A3M0_9HYPH</name>
<dbReference type="RefSeq" id="WP_083943298.1">
    <property type="nucleotide sequence ID" value="NZ_JACIED010000001.1"/>
</dbReference>
<sequence length="273" mass="29083">MAARKAAGGARRGAGTKRRKTGGKAGAGGSLWPWFGALAVVIAGVSAYDHSRDLPGLFDQTLGHGGKMIAALGGGHDRDGQRHATSNESTGSVPPASIPTPMPRRFDPTPLPPATTMIPSASMMPGLGDRSPLPPATTMVPATSVASLQPRGVEKQRVSGKFYYCGTSGVDNCVVDGDTFWVNKTKVRVADIDAPETEQAKCKSERDRGFAAKVRLRDLLNSGNFDLSPFGNQDHDQYGRKLRVVSRNGRSLGAMMVDEGLVRPWTGRRLPWC</sequence>
<feature type="compositionally biased region" description="Polar residues" evidence="1">
    <location>
        <begin position="83"/>
        <end position="92"/>
    </location>
</feature>
<comment type="caution">
    <text evidence="5">The sequence shown here is derived from an EMBL/GenBank/DDBJ whole genome shotgun (WGS) entry which is preliminary data.</text>
</comment>
<proteinExistence type="predicted"/>
<dbReference type="AlphaFoldDB" id="A0A1Q9A3M0"/>
<dbReference type="Proteomes" id="UP000185598">
    <property type="component" value="Unassembled WGS sequence"/>
</dbReference>
<evidence type="ECO:0000313" key="6">
    <source>
        <dbReference type="Proteomes" id="UP000185598"/>
    </source>
</evidence>
<keyword evidence="2" id="KW-1133">Transmembrane helix</keyword>
<keyword evidence="4" id="KW-0378">Hydrolase</keyword>
<evidence type="ECO:0000313" key="4">
    <source>
        <dbReference type="EMBL" id="MBB4006214.1"/>
    </source>
</evidence>
<keyword evidence="2" id="KW-0472">Membrane</keyword>
<dbReference type="EMBL" id="MKIN01000022">
    <property type="protein sequence ID" value="OLP49200.1"/>
    <property type="molecule type" value="Genomic_DNA"/>
</dbReference>
<dbReference type="InterPro" id="IPR035437">
    <property type="entry name" value="SNase_OB-fold_sf"/>
</dbReference>
<dbReference type="STRING" id="887144.BJF91_19150"/>
<keyword evidence="4" id="KW-0255">Endonuclease</keyword>